<evidence type="ECO:0000313" key="2">
    <source>
        <dbReference type="Proteomes" id="UP000061660"/>
    </source>
</evidence>
<proteinExistence type="predicted"/>
<organism evidence="1 2">
    <name type="scientific">Paenibacillus naphthalenovorans</name>
    <dbReference type="NCBI Taxonomy" id="162209"/>
    <lineage>
        <taxon>Bacteria</taxon>
        <taxon>Bacillati</taxon>
        <taxon>Bacillota</taxon>
        <taxon>Bacilli</taxon>
        <taxon>Bacillales</taxon>
        <taxon>Paenibacillaceae</taxon>
        <taxon>Paenibacillus</taxon>
    </lineage>
</organism>
<keyword evidence="2" id="KW-1185">Reference proteome</keyword>
<evidence type="ECO:0000313" key="1">
    <source>
        <dbReference type="EMBL" id="ALS21704.1"/>
    </source>
</evidence>
<dbReference type="EMBL" id="CP013652">
    <property type="protein sequence ID" value="ALS21704.1"/>
    <property type="molecule type" value="Genomic_DNA"/>
</dbReference>
<sequence>MAVMAAGCASQIPEIDPALLESKKSILVITGPEISDPVKNTLQSTLLEWREQKQTSFEWMQNASALTEEQLDHVRTRPYDMILVAGHELVRNVLPEAGKVPERNWLLLDDVIDRKAFAVSEQNISLKLVTEEQLQAEWDEWVRQQLVSGRNIEWVTTSAYPIPSEWAPSEEAEYISLADAEGWFSQLQYQVQANRPSWIAVYAPLEAAQLQRLNSLRVPVMNLASTRIELQWPGILTSVRDMLEQGRWQPGIQPYTNAEIKFITKRE</sequence>
<dbReference type="KEGG" id="pnp:IJ22_13280"/>
<dbReference type="AlphaFoldDB" id="A0A0U2U672"/>
<name>A0A0U2U672_9BACL</name>
<reference evidence="2" key="1">
    <citation type="submission" date="2015-12" db="EMBL/GenBank/DDBJ databases">
        <title>Complete genome sequences of two moderately thermophilic Paenibacillus species.</title>
        <authorList>
            <person name="Butler R.III."/>
            <person name="Wang J."/>
            <person name="Stark B.C."/>
            <person name="Pombert J.-F."/>
        </authorList>
    </citation>
    <scope>NUCLEOTIDE SEQUENCE [LARGE SCALE GENOMIC DNA]</scope>
    <source>
        <strain evidence="2">32O-Y</strain>
    </source>
</reference>
<reference evidence="1 2" key="2">
    <citation type="journal article" date="2016" name="Genome Announc.">
        <title>Complete Genome Sequences of Two Interactive Moderate Thermophiles, Paenibacillus napthalenovorans 32O-Y and Paenibacillus sp. 32O-W.</title>
        <authorList>
            <person name="Butler R.R.III."/>
            <person name="Wang J."/>
            <person name="Stark B.C."/>
            <person name="Pombert J.F."/>
        </authorList>
    </citation>
    <scope>NUCLEOTIDE SEQUENCE [LARGE SCALE GENOMIC DNA]</scope>
    <source>
        <strain evidence="1 2">32O-Y</strain>
    </source>
</reference>
<protein>
    <submittedName>
        <fullName evidence="1">Uncharacterized protein</fullName>
    </submittedName>
</protein>
<dbReference type="PATRIC" id="fig|162209.4.peg.1407"/>
<accession>A0A0U2U672</accession>
<gene>
    <name evidence="1" type="ORF">IJ22_13280</name>
</gene>
<dbReference type="Proteomes" id="UP000061660">
    <property type="component" value="Chromosome"/>
</dbReference>
<dbReference type="OrthoDB" id="2549976at2"/>
<dbReference type="STRING" id="162209.IJ22_13280"/>